<dbReference type="EMBL" id="CAMXCM010000009">
    <property type="protein sequence ID" value="CAI3956348.1"/>
    <property type="molecule type" value="Genomic_DNA"/>
</dbReference>
<evidence type="ECO:0000313" key="5">
    <source>
        <dbReference type="Proteomes" id="UP001154259"/>
    </source>
</evidence>
<accession>A0A9W4TQJ2</accession>
<protein>
    <submittedName>
        <fullName evidence="2 3">LysM repeat (LysM)</fullName>
    </submittedName>
</protein>
<dbReference type="RefSeq" id="WP_271790559.1">
    <property type="nucleotide sequence ID" value="NZ_CAMXCJ010000010.1"/>
</dbReference>
<sequence length="290" mass="32468">MAKHRVNNHKGKGNKSHPSTGKTSNQHPVVGDKNHSKKNTNSKKTAPKVVKDTSTGLDKWKDTIDRAVGDPKWDVYDTYIKQTVNIYNQHLSSKYKDYPKLDWLTIKAMIWVETGAKHVQWKTMPIQIGKSTDPGLDDLLAAKGHGALIIPPELTNILNQYNKAAIRTNPRYNIAAGIGYLLMRTANFEDQSVEDPKGKPIIVLVGKDKTNNSLAALATTYHSTTEAMVKHNPKAKILHLGDKILVVPASRQVVITGWRKMGTKDIAERYNRGDKNYAIKLDYVLNKIIK</sequence>
<gene>
    <name evidence="3" type="ORF">R53529_LOCUS2141</name>
    <name evidence="2" type="ORF">R53530_LOCUS2145</name>
</gene>
<keyword evidence="5" id="KW-1185">Reference proteome</keyword>
<feature type="compositionally biased region" description="Basic residues" evidence="1">
    <location>
        <begin position="1"/>
        <end position="15"/>
    </location>
</feature>
<evidence type="ECO:0000313" key="3">
    <source>
        <dbReference type="EMBL" id="CAI3958385.1"/>
    </source>
</evidence>
<feature type="region of interest" description="Disordered" evidence="1">
    <location>
        <begin position="1"/>
        <end position="51"/>
    </location>
</feature>
<evidence type="ECO:0000256" key="1">
    <source>
        <dbReference type="SAM" id="MobiDB-lite"/>
    </source>
</evidence>
<name>A0A9W4TQJ2_9PROT</name>
<comment type="caution">
    <text evidence="2">The sequence shown here is derived from an EMBL/GenBank/DDBJ whole genome shotgun (WGS) entry which is preliminary data.</text>
</comment>
<dbReference type="AlphaFoldDB" id="A0A9W4TQJ2"/>
<evidence type="ECO:0000313" key="4">
    <source>
        <dbReference type="Proteomes" id="UP001154255"/>
    </source>
</evidence>
<feature type="compositionally biased region" description="Polar residues" evidence="1">
    <location>
        <begin position="16"/>
        <end position="27"/>
    </location>
</feature>
<dbReference type="Proteomes" id="UP001154259">
    <property type="component" value="Unassembled WGS sequence"/>
</dbReference>
<reference evidence="2" key="1">
    <citation type="submission" date="2022-10" db="EMBL/GenBank/DDBJ databases">
        <authorList>
            <person name="Botero Cardona J."/>
        </authorList>
    </citation>
    <scope>NUCLEOTIDE SEQUENCE</scope>
    <source>
        <strain evidence="2">LMG 31819</strain>
        <strain evidence="3">R-53529</strain>
    </source>
</reference>
<organism evidence="2 4">
    <name type="scientific">Commensalibacter communis</name>
    <dbReference type="NCBI Taxonomy" id="2972786"/>
    <lineage>
        <taxon>Bacteria</taxon>
        <taxon>Pseudomonadati</taxon>
        <taxon>Pseudomonadota</taxon>
        <taxon>Alphaproteobacteria</taxon>
        <taxon>Acetobacterales</taxon>
        <taxon>Acetobacteraceae</taxon>
    </lineage>
</organism>
<dbReference type="Proteomes" id="UP001154255">
    <property type="component" value="Unassembled WGS sequence"/>
</dbReference>
<dbReference type="EMBL" id="CAMXCS010000009">
    <property type="protein sequence ID" value="CAI3958385.1"/>
    <property type="molecule type" value="Genomic_DNA"/>
</dbReference>
<proteinExistence type="predicted"/>
<evidence type="ECO:0000313" key="2">
    <source>
        <dbReference type="EMBL" id="CAI3956348.1"/>
    </source>
</evidence>